<dbReference type="EMBL" id="JAQJAC010000010">
    <property type="protein sequence ID" value="KAJ5569271.1"/>
    <property type="molecule type" value="Genomic_DNA"/>
</dbReference>
<protein>
    <submittedName>
        <fullName evidence="2">Uncharacterized protein</fullName>
    </submittedName>
</protein>
<name>A0AAD6GL87_9EURO</name>
<proteinExistence type="predicted"/>
<dbReference type="Proteomes" id="UP001216150">
    <property type="component" value="Unassembled WGS sequence"/>
</dbReference>
<organism evidence="2 3">
    <name type="scientific">Penicillium hetheringtonii</name>
    <dbReference type="NCBI Taxonomy" id="911720"/>
    <lineage>
        <taxon>Eukaryota</taxon>
        <taxon>Fungi</taxon>
        <taxon>Dikarya</taxon>
        <taxon>Ascomycota</taxon>
        <taxon>Pezizomycotina</taxon>
        <taxon>Eurotiomycetes</taxon>
        <taxon>Eurotiomycetidae</taxon>
        <taxon>Eurotiales</taxon>
        <taxon>Aspergillaceae</taxon>
        <taxon>Penicillium</taxon>
    </lineage>
</organism>
<reference evidence="2 3" key="1">
    <citation type="journal article" date="2023" name="IMA Fungus">
        <title>Comparative genomic study of the Penicillium genus elucidates a diverse pangenome and 15 lateral gene transfer events.</title>
        <authorList>
            <person name="Petersen C."/>
            <person name="Sorensen T."/>
            <person name="Nielsen M.R."/>
            <person name="Sondergaard T.E."/>
            <person name="Sorensen J.L."/>
            <person name="Fitzpatrick D.A."/>
            <person name="Frisvad J.C."/>
            <person name="Nielsen K.L."/>
        </authorList>
    </citation>
    <scope>NUCLEOTIDE SEQUENCE [LARGE SCALE GENOMIC DNA]</scope>
    <source>
        <strain evidence="2 3">IBT 29057</strain>
    </source>
</reference>
<accession>A0AAD6GL87</accession>
<sequence>MAVFNGDHRFGDLVRGANGINVLIVMEVDLPSLTTYSPAEATAGNTMPHAIQTRSSEVSLHPPCGNDAPSDELCIRTIVLFLWMLSRGSTLPFRSLEQSERPVDKVIPRRLPAPLRESARTTERLLVQPGSSENGPRHPAMVEPNSRLLVDASAILIACRGLRIRGGPKLRRLGQSISRRSQRLSRALGHSHLARSQLGVADWSRALNIFINAVNGKQSGLPSQSLPNHVCSVGTFILKRLARDSAKDKVDGDQIDVFDLFTRAVIRYAAK</sequence>
<dbReference type="AlphaFoldDB" id="A0AAD6GL87"/>
<keyword evidence="3" id="KW-1185">Reference proteome</keyword>
<comment type="caution">
    <text evidence="2">The sequence shown here is derived from an EMBL/GenBank/DDBJ whole genome shotgun (WGS) entry which is preliminary data.</text>
</comment>
<evidence type="ECO:0000313" key="2">
    <source>
        <dbReference type="EMBL" id="KAJ5569271.1"/>
    </source>
</evidence>
<evidence type="ECO:0000256" key="1">
    <source>
        <dbReference type="SAM" id="MobiDB-lite"/>
    </source>
</evidence>
<gene>
    <name evidence="2" type="ORF">N7450_011757</name>
</gene>
<evidence type="ECO:0000313" key="3">
    <source>
        <dbReference type="Proteomes" id="UP001216150"/>
    </source>
</evidence>
<feature type="region of interest" description="Disordered" evidence="1">
    <location>
        <begin position="118"/>
        <end position="139"/>
    </location>
</feature>